<organism evidence="2 3">
    <name type="scientific">Bergeriella denitrificans</name>
    <name type="common">Neisseria denitrificans</name>
    <dbReference type="NCBI Taxonomy" id="494"/>
    <lineage>
        <taxon>Bacteria</taxon>
        <taxon>Pseudomonadati</taxon>
        <taxon>Pseudomonadota</taxon>
        <taxon>Betaproteobacteria</taxon>
        <taxon>Neisseriales</taxon>
        <taxon>Neisseriaceae</taxon>
        <taxon>Bergeriella</taxon>
    </lineage>
</organism>
<dbReference type="Pfam" id="PF07484">
    <property type="entry name" value="Collar"/>
    <property type="match status" value="1"/>
</dbReference>
<feature type="domain" description="Phage tail collar" evidence="1">
    <location>
        <begin position="547"/>
        <end position="604"/>
    </location>
</feature>
<dbReference type="Gene3D" id="3.90.1340.10">
    <property type="entry name" value="Phage tail collar domain"/>
    <property type="match status" value="1"/>
</dbReference>
<dbReference type="Gene3D" id="6.10.140.2190">
    <property type="match status" value="1"/>
</dbReference>
<evidence type="ECO:0000313" key="3">
    <source>
        <dbReference type="Proteomes" id="UP000254651"/>
    </source>
</evidence>
<gene>
    <name evidence="2" type="ORF">NCTC10295_00034</name>
</gene>
<protein>
    <submittedName>
        <fullName evidence="2">Putative phage tail fiber protein</fullName>
    </submittedName>
</protein>
<reference evidence="2 3" key="1">
    <citation type="submission" date="2018-06" db="EMBL/GenBank/DDBJ databases">
        <authorList>
            <consortium name="Pathogen Informatics"/>
            <person name="Doyle S."/>
        </authorList>
    </citation>
    <scope>NUCLEOTIDE SEQUENCE [LARGE SCALE GENOMIC DNA]</scope>
    <source>
        <strain evidence="2 3">NCTC10295</strain>
    </source>
</reference>
<dbReference type="SUPFAM" id="SSF88874">
    <property type="entry name" value="Receptor-binding domain of short tail fibre protein gp12"/>
    <property type="match status" value="1"/>
</dbReference>
<evidence type="ECO:0000259" key="1">
    <source>
        <dbReference type="Pfam" id="PF07484"/>
    </source>
</evidence>
<dbReference type="EMBL" id="UGQS01000001">
    <property type="protein sequence ID" value="STZ75316.1"/>
    <property type="molecule type" value="Genomic_DNA"/>
</dbReference>
<dbReference type="Proteomes" id="UP000254651">
    <property type="component" value="Unassembled WGS sequence"/>
</dbReference>
<accession>A0A378UD74</accession>
<sequence length="705" mass="74600">MANLVETNRWEAGIYQFETSDPVMGGPNGIDNRPTRELANRTLWLKTELAKAVQSIGNNKTAADNALALKADKALVLTAGNGLSGGGSLQANRTITLGTPGTITAATTNSVQTASHTHAIDKASTTVAGVVKLNDTLASQSQTEALIANAGRLLKNLIDGVSSDSFKLRGEIPANRNLNDLTATAANTGVWVQSANARSTAANNYPAQLAGTLFVLPAVAGGTQVYIPYNNSGIWTRTQTSGSSGWNAWARLGDDKLGNSGNQTLANGVLNIQRNAWEKLRFTNSDGSFWRLETEPVGSNADGARFNLVFTGAGGANEIGRVAFPRVAGGETAAYQSWVQQFVNAQIAASDPQNRTGVDLDTTVTPTFFRQATAAAGLPTTGDYGGLVLGHASDCTQILAEAGRLWVRGNDNNPITGAAGWSVWDRLAREQDVMMLNGNQTVAGVKTFTSAPVMAGLTVNRSDGRTAALGIGGSDTYLMNKTSNKTLQLKDNGSLEYSNDKIMLYSDRSDAVNLNDTAKLATSRAVKTAYDKAVAAENAALQAAPSGAIMYYEGDTAPPGWLKANGAAVSRKTYAKLFAIFGTRYGAGNGTTTFNLPDRRGEFLRGWDDGRGVDAGRALGSAQADAFQGHARNLKRSESNARMHGLNYHQVVAMNSSDMSPAPAVVDQGDNWHTHDYLPHLNYGTPRVAAETRPRNIALLAIIKI</sequence>
<dbReference type="CDD" id="cd19958">
    <property type="entry name" value="pyocin_knob"/>
    <property type="match status" value="1"/>
</dbReference>
<dbReference type="AlphaFoldDB" id="A0A378UD74"/>
<name>A0A378UD74_BERDE</name>
<dbReference type="InterPro" id="IPR011083">
    <property type="entry name" value="Phage_tail_collar_dom"/>
</dbReference>
<keyword evidence="3" id="KW-1185">Reference proteome</keyword>
<dbReference type="RefSeq" id="WP_245934277.1">
    <property type="nucleotide sequence ID" value="NZ_CP181246.1"/>
</dbReference>
<evidence type="ECO:0000313" key="2">
    <source>
        <dbReference type="EMBL" id="STZ75316.1"/>
    </source>
</evidence>
<dbReference type="InterPro" id="IPR037053">
    <property type="entry name" value="Phage_tail_collar_dom_sf"/>
</dbReference>
<proteinExistence type="predicted"/>